<feature type="domain" description="UvrD-like helicase ATP-binding" evidence="11">
    <location>
        <begin position="14"/>
        <end position="296"/>
    </location>
</feature>
<accession>A0ABU0I9H8</accession>
<dbReference type="PANTHER" id="PTHR11070">
    <property type="entry name" value="UVRD / RECB / PCRA DNA HELICASE FAMILY MEMBER"/>
    <property type="match status" value="1"/>
</dbReference>
<organism evidence="13 14">
    <name type="scientific">Rhizobium paknamense</name>
    <dbReference type="NCBI Taxonomy" id="1206817"/>
    <lineage>
        <taxon>Bacteria</taxon>
        <taxon>Pseudomonadati</taxon>
        <taxon>Pseudomonadota</taxon>
        <taxon>Alphaproteobacteria</taxon>
        <taxon>Hyphomicrobiales</taxon>
        <taxon>Rhizobiaceae</taxon>
        <taxon>Rhizobium/Agrobacterium group</taxon>
        <taxon>Rhizobium</taxon>
    </lineage>
</organism>
<evidence type="ECO:0000259" key="12">
    <source>
        <dbReference type="PROSITE" id="PS51217"/>
    </source>
</evidence>
<evidence type="ECO:0000256" key="1">
    <source>
        <dbReference type="ARBA" id="ARBA00022741"/>
    </source>
</evidence>
<evidence type="ECO:0000256" key="7">
    <source>
        <dbReference type="ARBA" id="ARBA00034808"/>
    </source>
</evidence>
<dbReference type="RefSeq" id="WP_307157100.1">
    <property type="nucleotide sequence ID" value="NZ_JAUSWH010000003.1"/>
</dbReference>
<keyword evidence="4 10" id="KW-0067">ATP-binding</keyword>
<dbReference type="InterPro" id="IPR000212">
    <property type="entry name" value="DNA_helicase_UvrD/REP"/>
</dbReference>
<evidence type="ECO:0000256" key="10">
    <source>
        <dbReference type="PROSITE-ProRule" id="PRU00560"/>
    </source>
</evidence>
<reference evidence="13 14" key="1">
    <citation type="submission" date="2023-07" db="EMBL/GenBank/DDBJ databases">
        <title>Genomic Encyclopedia of Type Strains, Phase IV (KMG-IV): sequencing the most valuable type-strain genomes for metagenomic binning, comparative biology and taxonomic classification.</title>
        <authorList>
            <person name="Goeker M."/>
        </authorList>
    </citation>
    <scope>NUCLEOTIDE SEQUENCE [LARGE SCALE GENOMIC DNA]</scope>
    <source>
        <strain evidence="13 14">DSM 100301</strain>
    </source>
</reference>
<feature type="binding site" evidence="10">
    <location>
        <begin position="35"/>
        <end position="42"/>
    </location>
    <ligand>
        <name>ATP</name>
        <dbReference type="ChEBI" id="CHEBI:30616"/>
    </ligand>
</feature>
<keyword evidence="2 10" id="KW-0378">Hydrolase</keyword>
<keyword evidence="5" id="KW-0413">Isomerase</keyword>
<dbReference type="GO" id="GO:0004386">
    <property type="term" value="F:helicase activity"/>
    <property type="evidence" value="ECO:0007669"/>
    <property type="project" value="UniProtKB-KW"/>
</dbReference>
<evidence type="ECO:0000259" key="11">
    <source>
        <dbReference type="PROSITE" id="PS51198"/>
    </source>
</evidence>
<keyword evidence="3 10" id="KW-0347">Helicase</keyword>
<dbReference type="PANTHER" id="PTHR11070:SF2">
    <property type="entry name" value="ATP-DEPENDENT DNA HELICASE SRS2"/>
    <property type="match status" value="1"/>
</dbReference>
<evidence type="ECO:0000256" key="2">
    <source>
        <dbReference type="ARBA" id="ARBA00022801"/>
    </source>
</evidence>
<dbReference type="PROSITE" id="PS51198">
    <property type="entry name" value="UVRD_HELICASE_ATP_BIND"/>
    <property type="match status" value="1"/>
</dbReference>
<comment type="catalytic activity">
    <reaction evidence="6">
        <text>Couples ATP hydrolysis with the unwinding of duplex DNA by translocating in the 3'-5' direction.</text>
        <dbReference type="EC" id="5.6.2.4"/>
    </reaction>
</comment>
<evidence type="ECO:0000256" key="8">
    <source>
        <dbReference type="ARBA" id="ARBA00034923"/>
    </source>
</evidence>
<comment type="caution">
    <text evidence="13">The sequence shown here is derived from an EMBL/GenBank/DDBJ whole genome shotgun (WGS) entry which is preliminary data.</text>
</comment>
<sequence length="628" mass="69144">MSIIERARWHPGNGINLDAAALDVVKSDKSAAIVAGPGAGKTELLAQRASYLLETNTCKAPRRILAISFKRDAAKNLKDRVTARAGEDLGLRLESYTFDAFAKSIVDRFRSALPEWCRPERNYEVIMPRWQDWDDFAGRLRRDANISISATGLERGHATLTAEPGPLPLNPKKDDFSNQAGLHYWAARLRKDRTHQLTFGMISTLAMTILAHNPNVQSALRMTYSHLFLDEFQDTTGLQYALLKQAFLGSDAVITAVGDSKQRIMTFAGARSGIFQEFAQDFSADVIALTANFRSNPRIVAIVNAMATDIEPDAVPVTSARGEADVPRLTDGAIHFPNAREEATAIAKSIAAAVGSGRYKPEDFMLLARQRADKLEENLAFAFVEEGLTLRNEARSLGEIQIQELMTEPLPDVVICALQMAIDDRNGAPFHRLRNMIGPIFGNQDDRPAAELKVEQKIREAVKLARAATANAPSGTTAESVATAIFDSLGTTTLSQLAPDYSNPARFAAIQTATIKFLQECADSAETWQEAITQFQGRNQVKLMTVHKSKGLEAHTVFFLHLQNDGFFSSADMDEEALAFFVAASRARDRFFVTTTTHEIGRVARLWEMVTAAEIPELEASALDRLVD</sequence>
<evidence type="ECO:0000256" key="9">
    <source>
        <dbReference type="ARBA" id="ARBA00048988"/>
    </source>
</evidence>
<evidence type="ECO:0000313" key="13">
    <source>
        <dbReference type="EMBL" id="MDQ0454889.1"/>
    </source>
</evidence>
<gene>
    <name evidence="13" type="ORF">QO005_001219</name>
</gene>
<dbReference type="InterPro" id="IPR027417">
    <property type="entry name" value="P-loop_NTPase"/>
</dbReference>
<dbReference type="Proteomes" id="UP001235269">
    <property type="component" value="Unassembled WGS sequence"/>
</dbReference>
<keyword evidence="14" id="KW-1185">Reference proteome</keyword>
<evidence type="ECO:0000256" key="6">
    <source>
        <dbReference type="ARBA" id="ARBA00034617"/>
    </source>
</evidence>
<protein>
    <recommendedName>
        <fullName evidence="7">DNA 3'-5' helicase</fullName>
        <ecNumber evidence="7">5.6.2.4</ecNumber>
    </recommendedName>
    <alternativeName>
        <fullName evidence="8">DNA 3'-5' helicase II</fullName>
    </alternativeName>
</protein>
<feature type="domain" description="UvrD-like helicase C-terminal" evidence="12">
    <location>
        <begin position="297"/>
        <end position="551"/>
    </location>
</feature>
<keyword evidence="1 10" id="KW-0547">Nucleotide-binding</keyword>
<evidence type="ECO:0000256" key="4">
    <source>
        <dbReference type="ARBA" id="ARBA00022840"/>
    </source>
</evidence>
<dbReference type="CDD" id="cd17932">
    <property type="entry name" value="DEXQc_UvrD"/>
    <property type="match status" value="1"/>
</dbReference>
<dbReference type="PROSITE" id="PS51217">
    <property type="entry name" value="UVRD_HELICASE_CTER"/>
    <property type="match status" value="1"/>
</dbReference>
<dbReference type="EMBL" id="JAUSWH010000003">
    <property type="protein sequence ID" value="MDQ0454889.1"/>
    <property type="molecule type" value="Genomic_DNA"/>
</dbReference>
<name>A0ABU0I9H8_9HYPH</name>
<dbReference type="Pfam" id="PF13361">
    <property type="entry name" value="UvrD_C"/>
    <property type="match status" value="1"/>
</dbReference>
<proteinExistence type="predicted"/>
<dbReference type="InterPro" id="IPR014017">
    <property type="entry name" value="DNA_helicase_UvrD-like_C"/>
</dbReference>
<evidence type="ECO:0000256" key="5">
    <source>
        <dbReference type="ARBA" id="ARBA00023235"/>
    </source>
</evidence>
<evidence type="ECO:0000313" key="14">
    <source>
        <dbReference type="Proteomes" id="UP001235269"/>
    </source>
</evidence>
<evidence type="ECO:0000256" key="3">
    <source>
        <dbReference type="ARBA" id="ARBA00022806"/>
    </source>
</evidence>
<dbReference type="Gene3D" id="3.40.50.300">
    <property type="entry name" value="P-loop containing nucleotide triphosphate hydrolases"/>
    <property type="match status" value="4"/>
</dbReference>
<dbReference type="Pfam" id="PF00580">
    <property type="entry name" value="UvrD-helicase"/>
    <property type="match status" value="1"/>
</dbReference>
<comment type="catalytic activity">
    <reaction evidence="9">
        <text>ATP + H2O = ADP + phosphate + H(+)</text>
        <dbReference type="Rhea" id="RHEA:13065"/>
        <dbReference type="ChEBI" id="CHEBI:15377"/>
        <dbReference type="ChEBI" id="CHEBI:15378"/>
        <dbReference type="ChEBI" id="CHEBI:30616"/>
        <dbReference type="ChEBI" id="CHEBI:43474"/>
        <dbReference type="ChEBI" id="CHEBI:456216"/>
        <dbReference type="EC" id="5.6.2.4"/>
    </reaction>
</comment>
<dbReference type="SUPFAM" id="SSF52540">
    <property type="entry name" value="P-loop containing nucleoside triphosphate hydrolases"/>
    <property type="match status" value="1"/>
</dbReference>
<dbReference type="InterPro" id="IPR014016">
    <property type="entry name" value="UvrD-like_ATP-bd"/>
</dbReference>
<dbReference type="EC" id="5.6.2.4" evidence="7"/>